<evidence type="ECO:0000256" key="2">
    <source>
        <dbReference type="ARBA" id="ARBA00009844"/>
    </source>
</evidence>
<dbReference type="SMART" id="SM00409">
    <property type="entry name" value="IG"/>
    <property type="match status" value="1"/>
</dbReference>
<comment type="caution">
    <text evidence="14">The sequence shown here is derived from an EMBL/GenBank/DDBJ whole genome shotgun (WGS) entry which is preliminary data.</text>
</comment>
<dbReference type="PANTHER" id="PTHR12582:SF47">
    <property type="entry name" value="NETRIN RECEPTOR UNC-5"/>
    <property type="match status" value="1"/>
</dbReference>
<dbReference type="GO" id="GO:0008045">
    <property type="term" value="P:motor neuron axon guidance"/>
    <property type="evidence" value="ECO:0007669"/>
    <property type="project" value="TreeGrafter"/>
</dbReference>
<feature type="compositionally biased region" description="Polar residues" evidence="11">
    <location>
        <begin position="499"/>
        <end position="534"/>
    </location>
</feature>
<dbReference type="Pfam" id="PF00791">
    <property type="entry name" value="ZU5"/>
    <property type="match status" value="1"/>
</dbReference>
<dbReference type="InterPro" id="IPR057755">
    <property type="entry name" value="UNC5A-D-like_N"/>
</dbReference>
<feature type="compositionally biased region" description="Acidic residues" evidence="11">
    <location>
        <begin position="67"/>
        <end position="79"/>
    </location>
</feature>
<evidence type="ECO:0000256" key="6">
    <source>
        <dbReference type="ARBA" id="ARBA00023157"/>
    </source>
</evidence>
<accession>A0A9J6CHY3</accession>
<keyword evidence="15" id="KW-1185">Reference proteome</keyword>
<keyword evidence="10" id="KW-0812">Transmembrane</keyword>
<feature type="signal peptide" evidence="10">
    <location>
        <begin position="1"/>
        <end position="26"/>
    </location>
</feature>
<keyword evidence="6" id="KW-1015">Disulfide bond</keyword>
<dbReference type="PROSITE" id="PS50092">
    <property type="entry name" value="TSP1"/>
    <property type="match status" value="1"/>
</dbReference>
<dbReference type="PROSITE" id="PS51145">
    <property type="entry name" value="ZU5"/>
    <property type="match status" value="1"/>
</dbReference>
<dbReference type="InterPro" id="IPR013783">
    <property type="entry name" value="Ig-like_fold"/>
</dbReference>
<dbReference type="InterPro" id="IPR003598">
    <property type="entry name" value="Ig_sub2"/>
</dbReference>
<evidence type="ECO:0000259" key="12">
    <source>
        <dbReference type="PROSITE" id="PS50835"/>
    </source>
</evidence>
<keyword evidence="9 10" id="KW-0393">Immunoglobulin domain</keyword>
<reference evidence="14" key="1">
    <citation type="submission" date="2021-03" db="EMBL/GenBank/DDBJ databases">
        <title>Chromosome level genome of the anhydrobiotic midge Polypedilum vanderplanki.</title>
        <authorList>
            <person name="Yoshida Y."/>
            <person name="Kikawada T."/>
            <person name="Gusev O."/>
        </authorList>
    </citation>
    <scope>NUCLEOTIDE SEQUENCE</scope>
    <source>
        <strain evidence="14">NIAS01</strain>
        <tissue evidence="14">Whole body or cell culture</tissue>
    </source>
</reference>
<sequence length="840" mass="95486">MKRRRVLNFQVALYTIFFMCSSLSQSISVNNKHAVHTNHKQQKLAVAGTATNLNSQLAPLPDAHTLDDEDDDEEDDKSDDEYLFSNEHEFGSSGSSDIIGNPDSEDLDKFQDNGLPFFLKQPENEYIVRKKPAILKCSTKHALKLTFKCLGNTEPPTVLDQHVDPQTGVHWLEATATVDLKLYESWYGRRQFQCFCIAWSPRGDAKSRAATVEAAKLGQNFIMAPPSARIEPGYQLELKCTPPDSLPKAVISWQKNGQDLMSSSSITVTQDGSLIIHSTKVLDTGNYTCSAENIVGKRTSNVVPVLVRSEKRWSEWSTCNVDCKKTRQRNCNARSPDDCQGKEVETIECQDGNCQQKQIQPRSDRIVFSSLIILSVLCVVLAALFAHSRRKKPEIPDYIVTDDEILEIQPKNYEGEKRYRQQLEPTKKSPYAYEYNTMEPNYNPQPVYPPPSILKQQQRLPTPNIHENHYHEPQLAITYSVPFDKISSKVSNSNTSSTRKLQSDTISSSTESLNSTQVIEMESSSTTSLLNDKNQPKSNMIEQMVTSNGGWLELEHLDTSLSIPELTFERTRKYNIFLTVLHNEFIKNQITCNFNDNSTHLSSIIYCGPSDVLLNKPVILKFPHCANHFENWNISLLHNSCASDSQKAYIDMDDEKDKWKRIASTSNDVVNPLAFIQLDSKNAFIISRVLGKLLLVGEAKSPEVAVEKRMKIALFGPKHKMPAGDFNVRVYIVEDYRSSIDYCTIIEKNLGNDLLMLSKDFLFKNNKEDLWVQLVCSGGWNSRFESQKIPFSHLWKNSYLLHCDFLLERSNDAVNKLNMEIFVKQKHGDDIFLNNLLLYT</sequence>
<dbReference type="EMBL" id="JADBJN010000001">
    <property type="protein sequence ID" value="KAG5681636.1"/>
    <property type="molecule type" value="Genomic_DNA"/>
</dbReference>
<dbReference type="SUPFAM" id="SSF48726">
    <property type="entry name" value="Immunoglobulin"/>
    <property type="match status" value="1"/>
</dbReference>
<dbReference type="SMART" id="SM00218">
    <property type="entry name" value="ZU5"/>
    <property type="match status" value="1"/>
</dbReference>
<comment type="subcellular location">
    <subcellularLocation>
        <location evidence="10">Cell membrane</location>
        <topology evidence="10">Single-pass type I membrane protein</topology>
    </subcellularLocation>
    <subcellularLocation>
        <location evidence="1">Membrane</location>
        <topology evidence="1">Single-pass type I membrane protein</topology>
    </subcellularLocation>
</comment>
<dbReference type="GO" id="GO:0005886">
    <property type="term" value="C:plasma membrane"/>
    <property type="evidence" value="ECO:0007669"/>
    <property type="project" value="UniProtKB-SubCell"/>
</dbReference>
<feature type="region of interest" description="Disordered" evidence="11">
    <location>
        <begin position="58"/>
        <end position="79"/>
    </location>
</feature>
<feature type="region of interest" description="Disordered" evidence="11">
    <location>
        <begin position="488"/>
        <end position="534"/>
    </location>
</feature>
<dbReference type="Pfam" id="PF25609">
    <property type="entry name" value="Unc5_NetrinR_N"/>
    <property type="match status" value="1"/>
</dbReference>
<keyword evidence="7 10" id="KW-0675">Receptor</keyword>
<dbReference type="OrthoDB" id="5973910at2759"/>
<dbReference type="SMART" id="SM00408">
    <property type="entry name" value="IGc2"/>
    <property type="match status" value="1"/>
</dbReference>
<dbReference type="SMART" id="SM00209">
    <property type="entry name" value="TSP1"/>
    <property type="match status" value="1"/>
</dbReference>
<dbReference type="Pfam" id="PF07679">
    <property type="entry name" value="I-set"/>
    <property type="match status" value="1"/>
</dbReference>
<feature type="chain" id="PRO_5039963046" description="Netrin receptor UNC5" evidence="10">
    <location>
        <begin position="27"/>
        <end position="840"/>
    </location>
</feature>
<dbReference type="InterPro" id="IPR037936">
    <property type="entry name" value="UNC5A-D"/>
</dbReference>
<keyword evidence="8" id="KW-0325">Glycoprotein</keyword>
<dbReference type="PANTHER" id="PTHR12582">
    <property type="entry name" value="NETRIN RECEPTOR UNC5"/>
    <property type="match status" value="1"/>
</dbReference>
<keyword evidence="5 10" id="KW-0472">Membrane</keyword>
<dbReference type="InterPro" id="IPR033772">
    <property type="entry name" value="UPA"/>
</dbReference>
<comment type="function">
    <text evidence="10">Receptor for netrin required for axon guidance. Mediates axon repulsion of neuronal growth cones in the developing nervous system upon ligand binding.</text>
</comment>
<feature type="domain" description="Ig-like" evidence="12">
    <location>
        <begin position="219"/>
        <end position="300"/>
    </location>
</feature>
<dbReference type="Gene3D" id="2.60.220.30">
    <property type="match status" value="1"/>
</dbReference>
<protein>
    <recommendedName>
        <fullName evidence="10">Netrin receptor UNC5</fullName>
    </recommendedName>
</protein>
<proteinExistence type="inferred from homology"/>
<evidence type="ECO:0000256" key="10">
    <source>
        <dbReference type="RuleBase" id="RU367033"/>
    </source>
</evidence>
<feature type="transmembrane region" description="Helical" evidence="10">
    <location>
        <begin position="366"/>
        <end position="386"/>
    </location>
</feature>
<feature type="domain" description="ZU5" evidence="13">
    <location>
        <begin position="539"/>
        <end position="690"/>
    </location>
</feature>
<organism evidence="14 15">
    <name type="scientific">Polypedilum vanderplanki</name>
    <name type="common">Sleeping chironomid midge</name>
    <dbReference type="NCBI Taxonomy" id="319348"/>
    <lineage>
        <taxon>Eukaryota</taxon>
        <taxon>Metazoa</taxon>
        <taxon>Ecdysozoa</taxon>
        <taxon>Arthropoda</taxon>
        <taxon>Hexapoda</taxon>
        <taxon>Insecta</taxon>
        <taxon>Pterygota</taxon>
        <taxon>Neoptera</taxon>
        <taxon>Endopterygota</taxon>
        <taxon>Diptera</taxon>
        <taxon>Nematocera</taxon>
        <taxon>Chironomoidea</taxon>
        <taxon>Chironomidae</taxon>
        <taxon>Chironominae</taxon>
        <taxon>Polypedilum</taxon>
        <taxon>Polypedilum</taxon>
    </lineage>
</organism>
<dbReference type="InterPro" id="IPR036179">
    <property type="entry name" value="Ig-like_dom_sf"/>
</dbReference>
<evidence type="ECO:0000259" key="13">
    <source>
        <dbReference type="PROSITE" id="PS51145"/>
    </source>
</evidence>
<name>A0A9J6CHY3_POLVA</name>
<dbReference type="InterPro" id="IPR000884">
    <property type="entry name" value="TSP1_rpt"/>
</dbReference>
<evidence type="ECO:0000256" key="8">
    <source>
        <dbReference type="ARBA" id="ARBA00023180"/>
    </source>
</evidence>
<keyword evidence="10" id="KW-1133">Transmembrane helix</keyword>
<evidence type="ECO:0000256" key="11">
    <source>
        <dbReference type="SAM" id="MobiDB-lite"/>
    </source>
</evidence>
<dbReference type="GO" id="GO:0005042">
    <property type="term" value="F:netrin receptor activity"/>
    <property type="evidence" value="ECO:0007669"/>
    <property type="project" value="UniProtKB-UniRule"/>
</dbReference>
<dbReference type="InterPro" id="IPR013098">
    <property type="entry name" value="Ig_I-set"/>
</dbReference>
<keyword evidence="3 10" id="KW-0217">Developmental protein</keyword>
<evidence type="ECO:0000256" key="4">
    <source>
        <dbReference type="ARBA" id="ARBA00022729"/>
    </source>
</evidence>
<evidence type="ECO:0000313" key="15">
    <source>
        <dbReference type="Proteomes" id="UP001107558"/>
    </source>
</evidence>
<evidence type="ECO:0000256" key="7">
    <source>
        <dbReference type="ARBA" id="ARBA00023170"/>
    </source>
</evidence>
<dbReference type="Gene3D" id="2.60.40.10">
    <property type="entry name" value="Immunoglobulins"/>
    <property type="match status" value="2"/>
</dbReference>
<dbReference type="Proteomes" id="UP001107558">
    <property type="component" value="Chromosome 1"/>
</dbReference>
<evidence type="ECO:0000313" key="14">
    <source>
        <dbReference type="EMBL" id="KAG5681636.1"/>
    </source>
</evidence>
<dbReference type="InterPro" id="IPR003599">
    <property type="entry name" value="Ig_sub"/>
</dbReference>
<keyword evidence="4 10" id="KW-0732">Signal</keyword>
<gene>
    <name evidence="14" type="ORF">PVAND_011051</name>
</gene>
<dbReference type="AlphaFoldDB" id="A0A9J6CHY3"/>
<dbReference type="Pfam" id="PF17217">
    <property type="entry name" value="UPA"/>
    <property type="match status" value="1"/>
</dbReference>
<evidence type="ECO:0000256" key="5">
    <source>
        <dbReference type="ARBA" id="ARBA00023136"/>
    </source>
</evidence>
<dbReference type="Gene3D" id="2.20.100.10">
    <property type="entry name" value="Thrombospondin type-1 (TSP1) repeat"/>
    <property type="match status" value="1"/>
</dbReference>
<dbReference type="InterPro" id="IPR036383">
    <property type="entry name" value="TSP1_rpt_sf"/>
</dbReference>
<dbReference type="InterPro" id="IPR000906">
    <property type="entry name" value="ZU5_dom"/>
</dbReference>
<dbReference type="InterPro" id="IPR007110">
    <property type="entry name" value="Ig-like_dom"/>
</dbReference>
<evidence type="ECO:0000256" key="9">
    <source>
        <dbReference type="ARBA" id="ARBA00023319"/>
    </source>
</evidence>
<evidence type="ECO:0000256" key="3">
    <source>
        <dbReference type="ARBA" id="ARBA00022473"/>
    </source>
</evidence>
<evidence type="ECO:0000256" key="1">
    <source>
        <dbReference type="ARBA" id="ARBA00004479"/>
    </source>
</evidence>
<comment type="similarity">
    <text evidence="2 10">Belongs to the unc-5 family.</text>
</comment>
<feature type="compositionally biased region" description="Low complexity" evidence="11">
    <location>
        <begin position="488"/>
        <end position="498"/>
    </location>
</feature>
<dbReference type="PROSITE" id="PS50835">
    <property type="entry name" value="IG_LIKE"/>
    <property type="match status" value="1"/>
</dbReference>